<evidence type="ECO:0000313" key="4">
    <source>
        <dbReference type="Proteomes" id="UP000318349"/>
    </source>
</evidence>
<evidence type="ECO:0000313" key="2">
    <source>
        <dbReference type="EMBL" id="TVO51950.1"/>
    </source>
</evidence>
<protein>
    <submittedName>
        <fullName evidence="3">AzlD domain-containing protein</fullName>
    </submittedName>
</protein>
<feature type="transmembrane region" description="Helical" evidence="1">
    <location>
        <begin position="89"/>
        <end position="106"/>
    </location>
</feature>
<organism evidence="3 4">
    <name type="scientific">Denitromonas halophila</name>
    <dbReference type="NCBI Taxonomy" id="1629404"/>
    <lineage>
        <taxon>Bacteria</taxon>
        <taxon>Pseudomonadati</taxon>
        <taxon>Pseudomonadota</taxon>
        <taxon>Betaproteobacteria</taxon>
        <taxon>Rhodocyclales</taxon>
        <taxon>Zoogloeaceae</taxon>
        <taxon>Denitromonas</taxon>
    </lineage>
</organism>
<name>A0A557RC32_9RHOO</name>
<dbReference type="EMBL" id="VMNK01000018">
    <property type="protein sequence ID" value="TVO51950.1"/>
    <property type="molecule type" value="Genomic_DNA"/>
</dbReference>
<comment type="caution">
    <text evidence="3">The sequence shown here is derived from an EMBL/GenBank/DDBJ whole genome shotgun (WGS) entry which is preliminary data.</text>
</comment>
<accession>A0A557RC32</accession>
<evidence type="ECO:0000313" key="3">
    <source>
        <dbReference type="EMBL" id="TVO78862.1"/>
    </source>
</evidence>
<dbReference type="EMBL" id="VMNI01000004">
    <property type="protein sequence ID" value="TVO78862.1"/>
    <property type="molecule type" value="Genomic_DNA"/>
</dbReference>
<dbReference type="Pfam" id="PF05437">
    <property type="entry name" value="AzlD"/>
    <property type="match status" value="1"/>
</dbReference>
<dbReference type="InterPro" id="IPR008407">
    <property type="entry name" value="Brnchd-chn_aa_trnsp_AzlD"/>
</dbReference>
<gene>
    <name evidence="3" type="ORF">FHP89_04175</name>
    <name evidence="2" type="ORF">FHP91_18825</name>
</gene>
<reference evidence="4 5" key="1">
    <citation type="submission" date="2019-07" db="EMBL/GenBank/DDBJ databases">
        <title>The pathways for chlorine oxyanion respiration interact through the shared metabolite chlorate.</title>
        <authorList>
            <person name="Barnum T.P."/>
            <person name="Cheng Y."/>
            <person name="Hill K.A."/>
            <person name="Lucas L.N."/>
            <person name="Carlson H.K."/>
            <person name="Coates J.D."/>
        </authorList>
    </citation>
    <scope>NUCLEOTIDE SEQUENCE [LARGE SCALE GENOMIC DNA]</scope>
    <source>
        <strain evidence="3 4">SFB-1</strain>
        <strain evidence="2 5">SFB-3</strain>
    </source>
</reference>
<dbReference type="AlphaFoldDB" id="A0A557RC32"/>
<feature type="transmembrane region" description="Helical" evidence="1">
    <location>
        <begin position="41"/>
        <end position="61"/>
    </location>
</feature>
<proteinExistence type="predicted"/>
<dbReference type="Proteomes" id="UP000318349">
    <property type="component" value="Unassembled WGS sequence"/>
</dbReference>
<evidence type="ECO:0000313" key="5">
    <source>
        <dbReference type="Proteomes" id="UP000319502"/>
    </source>
</evidence>
<keyword evidence="1" id="KW-1133">Transmembrane helix</keyword>
<keyword evidence="1" id="KW-0472">Membrane</keyword>
<dbReference type="Proteomes" id="UP000319502">
    <property type="component" value="Unassembled WGS sequence"/>
</dbReference>
<keyword evidence="1" id="KW-0812">Transmembrane</keyword>
<evidence type="ECO:0000256" key="1">
    <source>
        <dbReference type="SAM" id="Phobius"/>
    </source>
</evidence>
<dbReference type="OrthoDB" id="5465192at2"/>
<sequence length="108" mass="11513">MMDGIWLWISFALVSMATHLPRGSFIVLGQRASLPPAVQGALRYAPAAALAAIVAPSVFVVDGAVQPFNPKFAAAVVVLMIALRWKNPWLPFIIGMGVLLGLRKGLGF</sequence>
<keyword evidence="5" id="KW-1185">Reference proteome</keyword>